<dbReference type="EMBL" id="SEWG01000003">
    <property type="protein sequence ID" value="RYU90918.1"/>
    <property type="molecule type" value="Genomic_DNA"/>
</dbReference>
<proteinExistence type="predicted"/>
<dbReference type="Proteomes" id="UP000293331">
    <property type="component" value="Unassembled WGS sequence"/>
</dbReference>
<sequence>MVMLNQHNIMKRILTAIASITLMLGACKQEYKYPGGDQYKDLYMPQAHNATVTKGLLMSDTAQAILFSASYGGPGKPNGDITVNFDVSAALVDTFNMANGTTYKIMPEGSYELDKQGVIPSGGLSTGSLKVKVKTKDVLNVFESYLLPVSITTNSANLRLNSQLKTTYFLVTPSYAPGDVPRQHVLKLDNGSIKAFPYGSGANLALIARQADNNMYRFPVKADGTFDTPSTIGIGWGDVQIFIPFDDRWVIRNDAGNMWQYLWSQTGQFQGGNQVGSGWDNNDLIIGYKNNIYNRNRESKALTRWPFAGCFCGGVFGVDGNWGEYTQIIPYKNTLLGVKANGELWESQVTENGEVSGTRKVGSGWDMYTRVIPFGDALLGLDANGDVWRYEFDPKGFWALK</sequence>
<protein>
    <submittedName>
        <fullName evidence="2">DUF1735 domain-containing protein</fullName>
    </submittedName>
</protein>
<feature type="domain" description="BT-3987-like N-terminal" evidence="1">
    <location>
        <begin position="41"/>
        <end position="156"/>
    </location>
</feature>
<organism evidence="2 3">
    <name type="scientific">Mucilaginibacter terrigena</name>
    <dbReference type="NCBI Taxonomy" id="2492395"/>
    <lineage>
        <taxon>Bacteria</taxon>
        <taxon>Pseudomonadati</taxon>
        <taxon>Bacteroidota</taxon>
        <taxon>Sphingobacteriia</taxon>
        <taxon>Sphingobacteriales</taxon>
        <taxon>Sphingobacteriaceae</taxon>
        <taxon>Mucilaginibacter</taxon>
    </lineage>
</organism>
<dbReference type="OrthoDB" id="1434826at2"/>
<dbReference type="Pfam" id="PF08522">
    <property type="entry name" value="BT_3987-like_N"/>
    <property type="match status" value="1"/>
</dbReference>
<dbReference type="InterPro" id="IPR013728">
    <property type="entry name" value="BT_3987-like_N"/>
</dbReference>
<comment type="caution">
    <text evidence="2">The sequence shown here is derived from an EMBL/GenBank/DDBJ whole genome shotgun (WGS) entry which is preliminary data.</text>
</comment>
<keyword evidence="3" id="KW-1185">Reference proteome</keyword>
<gene>
    <name evidence="2" type="ORF">EWM62_09800</name>
</gene>
<accession>A0A4Q5LMK2</accession>
<evidence type="ECO:0000313" key="2">
    <source>
        <dbReference type="EMBL" id="RYU90918.1"/>
    </source>
</evidence>
<evidence type="ECO:0000313" key="3">
    <source>
        <dbReference type="Proteomes" id="UP000293331"/>
    </source>
</evidence>
<dbReference type="Gene3D" id="2.60.40.1740">
    <property type="entry name" value="hypothetical protein (bacova_03559)"/>
    <property type="match status" value="1"/>
</dbReference>
<name>A0A4Q5LMK2_9SPHI</name>
<dbReference type="AlphaFoldDB" id="A0A4Q5LMK2"/>
<reference evidence="2 3" key="1">
    <citation type="submission" date="2019-02" db="EMBL/GenBank/DDBJ databases">
        <title>Bacterial novel species Mucilaginibacter sp. 17JY9-4 isolated from soil.</title>
        <authorList>
            <person name="Jung H.-Y."/>
        </authorList>
    </citation>
    <scope>NUCLEOTIDE SEQUENCE [LARGE SCALE GENOMIC DNA]</scope>
    <source>
        <strain evidence="2 3">17JY9-4</strain>
    </source>
</reference>
<evidence type="ECO:0000259" key="1">
    <source>
        <dbReference type="Pfam" id="PF08522"/>
    </source>
</evidence>